<evidence type="ECO:0000259" key="2">
    <source>
        <dbReference type="SMART" id="SM00867"/>
    </source>
</evidence>
<protein>
    <recommendedName>
        <fullName evidence="2">Lipid/polyisoprenoid-binding YceI-like domain-containing protein</fullName>
    </recommendedName>
</protein>
<keyword evidence="4" id="KW-1185">Reference proteome</keyword>
<dbReference type="InterPro" id="IPR036761">
    <property type="entry name" value="TTHA0802/YceI-like_sf"/>
</dbReference>
<evidence type="ECO:0000313" key="3">
    <source>
        <dbReference type="EMBL" id="QGG80475.1"/>
    </source>
</evidence>
<dbReference type="KEGG" id="llp:GH975_07760"/>
<reference evidence="3 4" key="1">
    <citation type="submission" date="2019-11" db="EMBL/GenBank/DDBJ databases">
        <authorList>
            <person name="Khan S.A."/>
            <person name="Jeon C.O."/>
            <person name="Chun B.H."/>
        </authorList>
    </citation>
    <scope>NUCLEOTIDE SEQUENCE [LARGE SCALE GENOMIC DNA]</scope>
    <source>
        <strain evidence="3 4">IMCC 1097</strain>
    </source>
</reference>
<dbReference type="OrthoDB" id="9811006at2"/>
<accession>A0A5Q2QHH5</accession>
<dbReference type="SUPFAM" id="SSF101874">
    <property type="entry name" value="YceI-like"/>
    <property type="match status" value="1"/>
</dbReference>
<dbReference type="AlphaFoldDB" id="A0A5Q2QHH5"/>
<dbReference type="PANTHER" id="PTHR34406">
    <property type="entry name" value="PROTEIN YCEI"/>
    <property type="match status" value="1"/>
</dbReference>
<evidence type="ECO:0000313" key="4">
    <source>
        <dbReference type="Proteomes" id="UP000388235"/>
    </source>
</evidence>
<dbReference type="Pfam" id="PF04264">
    <property type="entry name" value="YceI"/>
    <property type="match status" value="1"/>
</dbReference>
<evidence type="ECO:0000256" key="1">
    <source>
        <dbReference type="SAM" id="SignalP"/>
    </source>
</evidence>
<feature type="chain" id="PRO_5024378227" description="Lipid/polyisoprenoid-binding YceI-like domain-containing protein" evidence="1">
    <location>
        <begin position="19"/>
        <end position="183"/>
    </location>
</feature>
<dbReference type="EMBL" id="CP045871">
    <property type="protein sequence ID" value="QGG80475.1"/>
    <property type="molecule type" value="Genomic_DNA"/>
</dbReference>
<feature type="signal peptide" evidence="1">
    <location>
        <begin position="1"/>
        <end position="18"/>
    </location>
</feature>
<keyword evidence="1" id="KW-0732">Signal</keyword>
<name>A0A5Q2QHH5_9GAMM</name>
<proteinExistence type="predicted"/>
<dbReference type="Gene3D" id="2.40.128.110">
    <property type="entry name" value="Lipid/polyisoprenoid-binding, YceI-like"/>
    <property type="match status" value="1"/>
</dbReference>
<organism evidence="3 4">
    <name type="scientific">Litorivicinus lipolyticus</name>
    <dbReference type="NCBI Taxonomy" id="418701"/>
    <lineage>
        <taxon>Bacteria</taxon>
        <taxon>Pseudomonadati</taxon>
        <taxon>Pseudomonadota</taxon>
        <taxon>Gammaproteobacteria</taxon>
        <taxon>Oceanospirillales</taxon>
        <taxon>Litorivicinaceae</taxon>
        <taxon>Litorivicinus</taxon>
    </lineage>
</organism>
<dbReference type="InterPro" id="IPR007372">
    <property type="entry name" value="Lipid/polyisoprenoid-bd_YceI"/>
</dbReference>
<sequence>MKMTLISAALLASSTAFAGDYKIDETHSVATFLISHLGFAKLPGRFNEMAGTYRHADDFSTVELSVTVNAASVDTNHGKRDEHLAGPDFFDSRQYPEITFVSTNYAGDAAGGVLSGDLTMMGVTKTVAFDVVVEGEGDDPWGNYRQGLTASTTLDRTEYGMNYGVPGIPAEFDVVVYIEGVRQ</sequence>
<dbReference type="PANTHER" id="PTHR34406:SF1">
    <property type="entry name" value="PROTEIN YCEI"/>
    <property type="match status" value="1"/>
</dbReference>
<dbReference type="SMART" id="SM00867">
    <property type="entry name" value="YceI"/>
    <property type="match status" value="1"/>
</dbReference>
<dbReference type="RefSeq" id="WP_153713979.1">
    <property type="nucleotide sequence ID" value="NZ_CP045871.1"/>
</dbReference>
<feature type="domain" description="Lipid/polyisoprenoid-binding YceI-like" evidence="2">
    <location>
        <begin position="20"/>
        <end position="181"/>
    </location>
</feature>
<gene>
    <name evidence="3" type="ORF">GH975_07760</name>
</gene>
<dbReference type="Proteomes" id="UP000388235">
    <property type="component" value="Chromosome"/>
</dbReference>